<feature type="compositionally biased region" description="Polar residues" evidence="1">
    <location>
        <begin position="31"/>
        <end position="44"/>
    </location>
</feature>
<dbReference type="KEGG" id="mvi:X808_21140"/>
<dbReference type="HOGENOM" id="CLU_2288119_0_0_6"/>
<dbReference type="EMBL" id="CP006943">
    <property type="protein sequence ID" value="AHG76632.1"/>
    <property type="molecule type" value="Genomic_DNA"/>
</dbReference>
<dbReference type="Proteomes" id="UP000066995">
    <property type="component" value="Chromosome"/>
</dbReference>
<sequence length="101" mass="10879">MIRIILLIAVGLAVFMGASYLTNKSDKATENAVQTESTSQTATPSHVEATTAPLPPTTKEEAVDQPKTSQPEPTPEQQQALPEEQSLEGHQEQPAEQPKTN</sequence>
<name>W0QEB9_9PAST</name>
<dbReference type="AlphaFoldDB" id="W0QEB9"/>
<evidence type="ECO:0000256" key="1">
    <source>
        <dbReference type="SAM" id="MobiDB-lite"/>
    </source>
</evidence>
<feature type="compositionally biased region" description="Low complexity" evidence="1">
    <location>
        <begin position="65"/>
        <end position="84"/>
    </location>
</feature>
<dbReference type="RefSeq" id="WP_025218298.1">
    <property type="nucleotide sequence ID" value="NZ_CP006943.1"/>
</dbReference>
<keyword evidence="3" id="KW-1185">Reference proteome</keyword>
<proteinExistence type="predicted"/>
<gene>
    <name evidence="2" type="ORF">X808_21140</name>
</gene>
<reference evidence="2 3" key="1">
    <citation type="submission" date="2013-12" db="EMBL/GenBank/DDBJ databases">
        <title>Annotation of the Mannheimia varigena USDA-ARS-USMARC-1296 complete genome.</title>
        <authorList>
            <person name="Harhay G.P."/>
            <person name="Clawson M.L."/>
            <person name="Murray R.W."/>
            <person name="Lubbers B.V."/>
            <person name="Heaton M.P."/>
            <person name="Chitko-Mckown C.G."/>
            <person name="Harhay D.M."/>
            <person name="Smith T.P.L."/>
        </authorList>
    </citation>
    <scope>NUCLEOTIDE SEQUENCE [LARGE SCALE GENOMIC DNA]</scope>
    <source>
        <strain evidence="2 3">USDA-ARS-USMARC-1296</strain>
    </source>
</reference>
<dbReference type="PATRIC" id="fig|1433287.3.peg.2109"/>
<organism evidence="2 3">
    <name type="scientific">Mannheimia varigena USDA-ARS-USMARC-1296</name>
    <dbReference type="NCBI Taxonomy" id="1433287"/>
    <lineage>
        <taxon>Bacteria</taxon>
        <taxon>Pseudomonadati</taxon>
        <taxon>Pseudomonadota</taxon>
        <taxon>Gammaproteobacteria</taxon>
        <taxon>Pasteurellales</taxon>
        <taxon>Pasteurellaceae</taxon>
        <taxon>Mannheimia</taxon>
    </lineage>
</organism>
<accession>W0QEB9</accession>
<feature type="region of interest" description="Disordered" evidence="1">
    <location>
        <begin position="25"/>
        <end position="101"/>
    </location>
</feature>
<evidence type="ECO:0000313" key="2">
    <source>
        <dbReference type="EMBL" id="AHG76632.1"/>
    </source>
</evidence>
<protein>
    <submittedName>
        <fullName evidence="2">Uncharacterized protein</fullName>
    </submittedName>
</protein>
<evidence type="ECO:0000313" key="3">
    <source>
        <dbReference type="Proteomes" id="UP000066995"/>
    </source>
</evidence>